<keyword evidence="2" id="KW-1185">Reference proteome</keyword>
<gene>
    <name evidence="1" type="ORF">MTP09_06280</name>
</gene>
<name>A0ABY4BSR3_9FLAO</name>
<dbReference type="EMBL" id="CP094532">
    <property type="protein sequence ID" value="UOE42243.1"/>
    <property type="molecule type" value="Genomic_DNA"/>
</dbReference>
<protein>
    <submittedName>
        <fullName evidence="1">Uncharacterized protein</fullName>
    </submittedName>
</protein>
<sequence>MKEIWQFKKTIVDSEPYYIDNLNIWEFEWKNTGETIQIQDPLYKQNYSFNVYEINSGNKTTRFSAGEFSNLIYGIYEPYKLAENDRKNILQKFFSKLNK</sequence>
<proteinExistence type="predicted"/>
<evidence type="ECO:0000313" key="1">
    <source>
        <dbReference type="EMBL" id="UOE42243.1"/>
    </source>
</evidence>
<accession>A0ABY4BSR3</accession>
<dbReference type="Proteomes" id="UP000831460">
    <property type="component" value="Chromosome"/>
</dbReference>
<evidence type="ECO:0000313" key="2">
    <source>
        <dbReference type="Proteomes" id="UP000831460"/>
    </source>
</evidence>
<reference evidence="1 2" key="1">
    <citation type="submission" date="2022-03" db="EMBL/GenBank/DDBJ databases">
        <title>Chryseobacterium sp. isolated from particulate matters in swine house.</title>
        <authorList>
            <person name="Won M."/>
            <person name="Kim S.-J."/>
            <person name="Kwon S.-W."/>
        </authorList>
    </citation>
    <scope>NUCLEOTIDE SEQUENCE [LARGE SCALE GENOMIC DNA]</scope>
    <source>
        <strain evidence="1 2">SC2-2</strain>
    </source>
</reference>
<organism evidence="1 2">
    <name type="scientific">Chryseobacterium suipulveris</name>
    <dbReference type="NCBI Taxonomy" id="2929800"/>
    <lineage>
        <taxon>Bacteria</taxon>
        <taxon>Pseudomonadati</taxon>
        <taxon>Bacteroidota</taxon>
        <taxon>Flavobacteriia</taxon>
        <taxon>Flavobacteriales</taxon>
        <taxon>Weeksellaceae</taxon>
        <taxon>Chryseobacterium group</taxon>
        <taxon>Chryseobacterium</taxon>
    </lineage>
</organism>
<dbReference type="RefSeq" id="WP_243551240.1">
    <property type="nucleotide sequence ID" value="NZ_CP094532.1"/>
</dbReference>